<evidence type="ECO:0000313" key="4">
    <source>
        <dbReference type="Proteomes" id="UP001218218"/>
    </source>
</evidence>
<accession>A0AAD6Z159</accession>
<evidence type="ECO:0000256" key="1">
    <source>
        <dbReference type="SAM" id="MobiDB-lite"/>
    </source>
</evidence>
<name>A0AAD6Z159_9AGAR</name>
<feature type="transmembrane region" description="Helical" evidence="2">
    <location>
        <begin position="25"/>
        <end position="46"/>
    </location>
</feature>
<dbReference type="EMBL" id="JARIHO010000109">
    <property type="protein sequence ID" value="KAJ7303012.1"/>
    <property type="molecule type" value="Genomic_DNA"/>
</dbReference>
<protein>
    <submittedName>
        <fullName evidence="3">Uncharacterized protein</fullName>
    </submittedName>
</protein>
<feature type="region of interest" description="Disordered" evidence="1">
    <location>
        <begin position="46"/>
        <end position="79"/>
    </location>
</feature>
<dbReference type="Proteomes" id="UP001218218">
    <property type="component" value="Unassembled WGS sequence"/>
</dbReference>
<keyword evidence="4" id="KW-1185">Reference proteome</keyword>
<comment type="caution">
    <text evidence="3">The sequence shown here is derived from an EMBL/GenBank/DDBJ whole genome shotgun (WGS) entry which is preliminary data.</text>
</comment>
<evidence type="ECO:0000313" key="3">
    <source>
        <dbReference type="EMBL" id="KAJ7303012.1"/>
    </source>
</evidence>
<sequence>MIPPIAFAASASCQNRSSNPRPKQFYTFVCMALFAVLALATPEFIGGRKGQEQPGRRHGNRQYPSLHASLHGDAGSQLP</sequence>
<proteinExistence type="predicted"/>
<evidence type="ECO:0000256" key="2">
    <source>
        <dbReference type="SAM" id="Phobius"/>
    </source>
</evidence>
<keyword evidence="2" id="KW-0812">Transmembrane</keyword>
<keyword evidence="2" id="KW-1133">Transmembrane helix</keyword>
<dbReference type="AlphaFoldDB" id="A0AAD6Z159"/>
<feature type="non-terminal residue" evidence="3">
    <location>
        <position position="79"/>
    </location>
</feature>
<keyword evidence="2" id="KW-0472">Membrane</keyword>
<gene>
    <name evidence="3" type="ORF">DFH08DRAFT_904546</name>
</gene>
<reference evidence="3" key="1">
    <citation type="submission" date="2023-03" db="EMBL/GenBank/DDBJ databases">
        <title>Massive genome expansion in bonnet fungi (Mycena s.s.) driven by repeated elements and novel gene families across ecological guilds.</title>
        <authorList>
            <consortium name="Lawrence Berkeley National Laboratory"/>
            <person name="Harder C.B."/>
            <person name="Miyauchi S."/>
            <person name="Viragh M."/>
            <person name="Kuo A."/>
            <person name="Thoen E."/>
            <person name="Andreopoulos B."/>
            <person name="Lu D."/>
            <person name="Skrede I."/>
            <person name="Drula E."/>
            <person name="Henrissat B."/>
            <person name="Morin E."/>
            <person name="Kohler A."/>
            <person name="Barry K."/>
            <person name="LaButti K."/>
            <person name="Morin E."/>
            <person name="Salamov A."/>
            <person name="Lipzen A."/>
            <person name="Mereny Z."/>
            <person name="Hegedus B."/>
            <person name="Baldrian P."/>
            <person name="Stursova M."/>
            <person name="Weitz H."/>
            <person name="Taylor A."/>
            <person name="Grigoriev I.V."/>
            <person name="Nagy L.G."/>
            <person name="Martin F."/>
            <person name="Kauserud H."/>
        </authorList>
    </citation>
    <scope>NUCLEOTIDE SEQUENCE</scope>
    <source>
        <strain evidence="3">CBHHK002</strain>
    </source>
</reference>
<organism evidence="3 4">
    <name type="scientific">Mycena albidolilacea</name>
    <dbReference type="NCBI Taxonomy" id="1033008"/>
    <lineage>
        <taxon>Eukaryota</taxon>
        <taxon>Fungi</taxon>
        <taxon>Dikarya</taxon>
        <taxon>Basidiomycota</taxon>
        <taxon>Agaricomycotina</taxon>
        <taxon>Agaricomycetes</taxon>
        <taxon>Agaricomycetidae</taxon>
        <taxon>Agaricales</taxon>
        <taxon>Marasmiineae</taxon>
        <taxon>Mycenaceae</taxon>
        <taxon>Mycena</taxon>
    </lineage>
</organism>